<evidence type="ECO:0000313" key="10">
    <source>
        <dbReference type="EMBL" id="KAH3675940.1"/>
    </source>
</evidence>
<dbReference type="InterPro" id="IPR057781">
    <property type="entry name" value="YKL023C-A-like"/>
</dbReference>
<proteinExistence type="inferred from homology"/>
<dbReference type="Gene3D" id="3.40.50.300">
    <property type="entry name" value="P-loop containing nucleotide triphosphate hydrolases"/>
    <property type="match status" value="1"/>
</dbReference>
<dbReference type="InterPro" id="IPR033690">
    <property type="entry name" value="Adenylat_kinase_CS"/>
</dbReference>
<dbReference type="GO" id="GO:0019205">
    <property type="term" value="F:nucleobase-containing compound kinase activity"/>
    <property type="evidence" value="ECO:0007669"/>
    <property type="project" value="InterPro"/>
</dbReference>
<dbReference type="HAMAP" id="MF_00235">
    <property type="entry name" value="Adenylate_kinase_Adk"/>
    <property type="match status" value="1"/>
</dbReference>
<comment type="catalytic activity">
    <reaction evidence="8 9">
        <text>UMP + ATP = UDP + ADP</text>
        <dbReference type="Rhea" id="RHEA:24400"/>
        <dbReference type="ChEBI" id="CHEBI:30616"/>
        <dbReference type="ChEBI" id="CHEBI:57865"/>
        <dbReference type="ChEBI" id="CHEBI:58223"/>
        <dbReference type="ChEBI" id="CHEBI:456216"/>
        <dbReference type="EC" id="2.7.4.14"/>
    </reaction>
</comment>
<keyword evidence="6 9" id="KW-0665">Pyrimidine biosynthesis</keyword>
<name>A0A9P8PQQ1_9ASCO</name>
<feature type="binding site" evidence="9">
    <location>
        <begin position="187"/>
        <end position="190"/>
    </location>
    <ligand>
        <name>a ribonucleoside 5'-phosphate</name>
        <dbReference type="ChEBI" id="CHEBI:58043"/>
    </ligand>
</feature>
<keyword evidence="3 9" id="KW-0547">Nucleotide-binding</keyword>
<sequence>MNRLLLNTSIKGVRSIKFSTPKFQKITSLRTFDCRSFATQPTQSSSNNQGSSNSNRGKIAIVLGLLAVGSTLISISYQRGGPAELVEPIKQKAFKEGEVSVIFILGGPGSGKGTQSAKLVNDHGFVHLSAGDLLRAEQKRPGSKYGELIANNIRDGVIVPQEVTIALLKQAMEESKVKGQTRFLIDGFPRKMDQAITFEDQVATSAFTIFFECPEQVMLERLLERGKTSGRADDNIESIKKRFRTFIETSFPVIEYFDKQGKVVKLQCDQPVDVVYEQVQKAIKDKIGHQ</sequence>
<keyword evidence="11" id="KW-1185">Reference proteome</keyword>
<dbReference type="Proteomes" id="UP000769528">
    <property type="component" value="Unassembled WGS sequence"/>
</dbReference>
<dbReference type="CDD" id="cd01428">
    <property type="entry name" value="ADK"/>
    <property type="match status" value="1"/>
</dbReference>
<feature type="binding site" evidence="9">
    <location>
        <position position="231"/>
    </location>
    <ligand>
        <name>a ribonucleoside 5'-phosphate</name>
        <dbReference type="ChEBI" id="CHEBI:58043"/>
    </ligand>
</feature>
<reference evidence="10" key="2">
    <citation type="submission" date="2021-01" db="EMBL/GenBank/DDBJ databases">
        <authorList>
            <person name="Schikora-Tamarit M.A."/>
        </authorList>
    </citation>
    <scope>NUCLEOTIDE SEQUENCE</scope>
    <source>
        <strain evidence="10">CBS6341</strain>
    </source>
</reference>
<dbReference type="SUPFAM" id="SSF52540">
    <property type="entry name" value="P-loop containing nucleoside triphosphate hydrolases"/>
    <property type="match status" value="1"/>
</dbReference>
<dbReference type="InterPro" id="IPR000850">
    <property type="entry name" value="Adenylat/UMP-CMP_kin"/>
</dbReference>
<dbReference type="PRINTS" id="PR00094">
    <property type="entry name" value="ADENYLTKNASE"/>
</dbReference>
<feature type="binding site" evidence="9">
    <location>
        <position position="242"/>
    </location>
    <ligand>
        <name>a ribonucleoside 5'-phosphate</name>
        <dbReference type="ChEBI" id="CHEBI:58043"/>
    </ligand>
</feature>
<feature type="binding site" evidence="9">
    <location>
        <position position="135"/>
    </location>
    <ligand>
        <name>a ribonucleoside 5'-phosphate</name>
        <dbReference type="ChEBI" id="CHEBI:58043"/>
    </ligand>
</feature>
<gene>
    <name evidence="9" type="primary">URA6</name>
    <name evidence="10" type="ORF">WICMUC_002236</name>
</gene>
<keyword evidence="4 9" id="KW-0418">Kinase</keyword>
<comment type="subcellular location">
    <subcellularLocation>
        <location evidence="9">Cytoplasm</location>
    </subcellularLocation>
    <subcellularLocation>
        <location evidence="9">Nucleus</location>
    </subcellularLocation>
    <text evidence="9">Predominantly cytoplasmic.</text>
</comment>
<feature type="region of interest" description="LID" evidence="9">
    <location>
        <begin position="224"/>
        <end position="234"/>
    </location>
</feature>
<evidence type="ECO:0000256" key="1">
    <source>
        <dbReference type="ARBA" id="ARBA00022490"/>
    </source>
</evidence>
<feature type="region of interest" description="NMPbind" evidence="9">
    <location>
        <begin position="129"/>
        <end position="159"/>
    </location>
</feature>
<dbReference type="Pfam" id="PF00406">
    <property type="entry name" value="ADK"/>
    <property type="match status" value="1"/>
</dbReference>
<evidence type="ECO:0000256" key="2">
    <source>
        <dbReference type="ARBA" id="ARBA00022679"/>
    </source>
</evidence>
<dbReference type="OrthoDB" id="442176at2759"/>
<comment type="subunit">
    <text evidence="9">Monomer.</text>
</comment>
<comment type="function">
    <text evidence="9">Catalyzes the phosphorylation of pyrimidine nucleoside monophosphates at the expense of ATP. Plays an important role in de novo pyrimidine nucleotide biosynthesis. Has preference for UMP and dUMP as phosphate acceptors, but can also use CMP, dCMP and AMP.</text>
</comment>
<accession>A0A9P8PQQ1</accession>
<keyword evidence="7 9" id="KW-0539">Nucleus</keyword>
<dbReference type="GO" id="GO:0005737">
    <property type="term" value="C:cytoplasm"/>
    <property type="evidence" value="ECO:0007669"/>
    <property type="project" value="UniProtKB-SubCell"/>
</dbReference>
<comment type="domain">
    <text evidence="9">Consists of three domains, a large central CORE domain and two small peripheral domains, NMPbind and LID, which undergo movements during catalysis. The LID domain closes over the site of phosphoryl transfer upon ATP binding. Assembling and dissambling the active center during each catalytic cycle provides an effective means to prevent ATP hydrolysis.</text>
</comment>
<dbReference type="Pfam" id="PF23521">
    <property type="entry name" value="YKL023C-A"/>
    <property type="match status" value="1"/>
</dbReference>
<dbReference type="GO" id="GO:0005524">
    <property type="term" value="F:ATP binding"/>
    <property type="evidence" value="ECO:0007669"/>
    <property type="project" value="UniProtKB-KW"/>
</dbReference>
<keyword evidence="5 9" id="KW-0067">ATP-binding</keyword>
<feature type="binding site" evidence="9">
    <location>
        <begin position="157"/>
        <end position="159"/>
    </location>
    <ligand>
        <name>a ribonucleoside 5'-phosphate</name>
        <dbReference type="ChEBI" id="CHEBI:58043"/>
    </ligand>
</feature>
<dbReference type="EMBL" id="JAEUBF010000681">
    <property type="protein sequence ID" value="KAH3675940.1"/>
    <property type="molecule type" value="Genomic_DNA"/>
</dbReference>
<reference evidence="10" key="1">
    <citation type="journal article" date="2021" name="Open Biol.">
        <title>Shared evolutionary footprints suggest mitochondrial oxidative damage underlies multiple complex I losses in fungi.</title>
        <authorList>
            <person name="Schikora-Tamarit M.A."/>
            <person name="Marcet-Houben M."/>
            <person name="Nosek J."/>
            <person name="Gabaldon T."/>
        </authorList>
    </citation>
    <scope>NUCLEOTIDE SEQUENCE</scope>
    <source>
        <strain evidence="10">CBS6341</strain>
    </source>
</reference>
<feature type="binding site" evidence="9">
    <location>
        <begin position="109"/>
        <end position="114"/>
    </location>
    <ligand>
        <name>ATP</name>
        <dbReference type="ChEBI" id="CHEBI:30616"/>
    </ligand>
</feature>
<comment type="cofactor">
    <cofactor evidence="9">
        <name>Mg(2+)</name>
        <dbReference type="ChEBI" id="CHEBI:18420"/>
    </cofactor>
    <text evidence="9">Binds 1 Mg(2+) ion per monomer.</text>
</comment>
<dbReference type="InterPro" id="IPR006266">
    <property type="entry name" value="UMP_CMP_kinase"/>
</dbReference>
<evidence type="ECO:0000256" key="4">
    <source>
        <dbReference type="ARBA" id="ARBA00022777"/>
    </source>
</evidence>
<keyword evidence="2 9" id="KW-0808">Transferase</keyword>
<dbReference type="GO" id="GO:0016776">
    <property type="term" value="F:phosphotransferase activity, phosphate group as acceptor"/>
    <property type="evidence" value="ECO:0007669"/>
    <property type="project" value="InterPro"/>
</dbReference>
<dbReference type="NCBIfam" id="TIGR01359">
    <property type="entry name" value="UMP_CMP_kin_fam"/>
    <property type="match status" value="1"/>
</dbReference>
<protein>
    <recommendedName>
        <fullName evidence="9">Uridylate kinase</fullName>
        <shortName evidence="9">UK</shortName>
        <ecNumber evidence="9">2.7.4.14</ecNumber>
    </recommendedName>
    <alternativeName>
        <fullName evidence="9">ATP:UMP phosphotransferase</fullName>
    </alternativeName>
    <alternativeName>
        <fullName evidence="9">Deoxycytidylate kinase</fullName>
        <shortName evidence="9">CK</shortName>
        <shortName evidence="9">dCMP kinase</shortName>
    </alternativeName>
    <alternativeName>
        <fullName evidence="9">Uridine monophosphate kinase</fullName>
        <shortName evidence="9">UMP kinase</shortName>
        <shortName evidence="9">UMPK</shortName>
    </alternativeName>
</protein>
<evidence type="ECO:0000256" key="9">
    <source>
        <dbReference type="HAMAP-Rule" id="MF_03172"/>
    </source>
</evidence>
<dbReference type="GO" id="GO:0005634">
    <property type="term" value="C:nucleus"/>
    <property type="evidence" value="ECO:0007669"/>
    <property type="project" value="UniProtKB-SubCell"/>
</dbReference>
<feature type="binding site" evidence="9">
    <location>
        <position position="270"/>
    </location>
    <ligand>
        <name>ATP</name>
        <dbReference type="ChEBI" id="CHEBI:30616"/>
    </ligand>
</feature>
<dbReference type="GO" id="GO:0006207">
    <property type="term" value="P:'de novo' pyrimidine nucleobase biosynthetic process"/>
    <property type="evidence" value="ECO:0007669"/>
    <property type="project" value="InterPro"/>
</dbReference>
<keyword evidence="1 9" id="KW-0963">Cytoplasm</keyword>
<feature type="binding site" evidence="9">
    <location>
        <position position="225"/>
    </location>
    <ligand>
        <name>ATP</name>
        <dbReference type="ChEBI" id="CHEBI:30616"/>
    </ligand>
</feature>
<comment type="caution">
    <text evidence="10">The sequence shown here is derived from an EMBL/GenBank/DDBJ whole genome shotgun (WGS) entry which is preliminary data.</text>
</comment>
<evidence type="ECO:0000256" key="8">
    <source>
        <dbReference type="ARBA" id="ARBA00048116"/>
    </source>
</evidence>
<evidence type="ECO:0000313" key="11">
    <source>
        <dbReference type="Proteomes" id="UP000769528"/>
    </source>
</evidence>
<dbReference type="EC" id="2.7.4.14" evidence="9"/>
<dbReference type="PANTHER" id="PTHR23359">
    <property type="entry name" value="NUCLEOTIDE KINASE"/>
    <property type="match status" value="1"/>
</dbReference>
<dbReference type="FunFam" id="3.40.50.300:FF:000315">
    <property type="entry name" value="Adenylate kinase 1"/>
    <property type="match status" value="1"/>
</dbReference>
<dbReference type="PROSITE" id="PS00113">
    <property type="entry name" value="ADENYLATE_KINASE"/>
    <property type="match status" value="1"/>
</dbReference>
<evidence type="ECO:0000256" key="7">
    <source>
        <dbReference type="ARBA" id="ARBA00023242"/>
    </source>
</evidence>
<dbReference type="HAMAP" id="MF_03172">
    <property type="entry name" value="Adenylate_kinase_UMP_CMP_kin"/>
    <property type="match status" value="1"/>
</dbReference>
<comment type="similarity">
    <text evidence="9">Belongs to the adenylate kinase family. UMP-CMP kinase subfamily.</text>
</comment>
<evidence type="ECO:0000256" key="3">
    <source>
        <dbReference type="ARBA" id="ARBA00022741"/>
    </source>
</evidence>
<evidence type="ECO:0000256" key="6">
    <source>
        <dbReference type="ARBA" id="ARBA00022975"/>
    </source>
</evidence>
<dbReference type="InterPro" id="IPR027417">
    <property type="entry name" value="P-loop_NTPase"/>
</dbReference>
<organism evidence="10 11">
    <name type="scientific">Wickerhamomyces mucosus</name>
    <dbReference type="NCBI Taxonomy" id="1378264"/>
    <lineage>
        <taxon>Eukaryota</taxon>
        <taxon>Fungi</taxon>
        <taxon>Dikarya</taxon>
        <taxon>Ascomycota</taxon>
        <taxon>Saccharomycotina</taxon>
        <taxon>Saccharomycetes</taxon>
        <taxon>Phaffomycetales</taxon>
        <taxon>Wickerhamomycetaceae</taxon>
        <taxon>Wickerhamomyces</taxon>
    </lineage>
</organism>
<dbReference type="GO" id="GO:0006221">
    <property type="term" value="P:pyrimidine nucleotide biosynthetic process"/>
    <property type="evidence" value="ECO:0007669"/>
    <property type="project" value="UniProtKB-UniRule"/>
</dbReference>
<feature type="binding site" evidence="9">
    <location>
        <position position="194"/>
    </location>
    <ligand>
        <name>a ribonucleoside 5'-phosphate</name>
        <dbReference type="ChEBI" id="CHEBI:58043"/>
    </ligand>
</feature>
<dbReference type="GO" id="GO:0009123">
    <property type="term" value="P:nucleoside monophosphate metabolic process"/>
    <property type="evidence" value="ECO:0007669"/>
    <property type="project" value="UniProtKB-ARBA"/>
</dbReference>
<dbReference type="AlphaFoldDB" id="A0A9P8PQQ1"/>
<evidence type="ECO:0000256" key="5">
    <source>
        <dbReference type="ARBA" id="ARBA00022840"/>
    </source>
</evidence>